<feature type="compositionally biased region" description="Pro residues" evidence="1">
    <location>
        <begin position="54"/>
        <end position="78"/>
    </location>
</feature>
<dbReference type="Proteomes" id="UP001589700">
    <property type="component" value="Unassembled WGS sequence"/>
</dbReference>
<sequence>MLTLRGRRTLFSALLLVTVTAAACSDGGTETAESTVGSDTVPTVSSSSSSIPSPTAPSPTTPPPTALSPVPTRAPAPPRAVPPFVASATWGGSDYGVTLRVAPTPSALRAGGFDDADLAWAEVLRLAPDADTPGMREQFDCHWTWARLLEPDKPTWNLEPWRPVVEADRMLLEGCNPGGPEV</sequence>
<gene>
    <name evidence="3" type="ORF">ACFFVD_11415</name>
</gene>
<evidence type="ECO:0000256" key="2">
    <source>
        <dbReference type="SAM" id="SignalP"/>
    </source>
</evidence>
<dbReference type="Pfam" id="PF10783">
    <property type="entry name" value="DUF2599"/>
    <property type="match status" value="1"/>
</dbReference>
<reference evidence="3 4" key="1">
    <citation type="submission" date="2024-09" db="EMBL/GenBank/DDBJ databases">
        <authorList>
            <person name="Sun Q."/>
            <person name="Mori K."/>
        </authorList>
    </citation>
    <scope>NUCLEOTIDE SEQUENCE [LARGE SCALE GENOMIC DNA]</scope>
    <source>
        <strain evidence="3 4">CCM 7659</strain>
    </source>
</reference>
<keyword evidence="4" id="KW-1185">Reference proteome</keyword>
<evidence type="ECO:0000256" key="1">
    <source>
        <dbReference type="SAM" id="MobiDB-lite"/>
    </source>
</evidence>
<evidence type="ECO:0000313" key="4">
    <source>
        <dbReference type="Proteomes" id="UP001589700"/>
    </source>
</evidence>
<accession>A0ABV5JRX8</accession>
<comment type="caution">
    <text evidence="3">The sequence shown here is derived from an EMBL/GenBank/DDBJ whole genome shotgun (WGS) entry which is preliminary data.</text>
</comment>
<dbReference type="RefSeq" id="WP_182633652.1">
    <property type="nucleotide sequence ID" value="NZ_JAALDM010000328.1"/>
</dbReference>
<name>A0ABV5JRX8_9ACTN</name>
<feature type="chain" id="PRO_5045808458" evidence="2">
    <location>
        <begin position="24"/>
        <end position="182"/>
    </location>
</feature>
<feature type="region of interest" description="Disordered" evidence="1">
    <location>
        <begin position="25"/>
        <end position="78"/>
    </location>
</feature>
<keyword evidence="2" id="KW-0732">Signal</keyword>
<evidence type="ECO:0000313" key="3">
    <source>
        <dbReference type="EMBL" id="MFB9260411.1"/>
    </source>
</evidence>
<organism evidence="3 4">
    <name type="scientific">Dietzia aerolata</name>
    <dbReference type="NCBI Taxonomy" id="595984"/>
    <lineage>
        <taxon>Bacteria</taxon>
        <taxon>Bacillati</taxon>
        <taxon>Actinomycetota</taxon>
        <taxon>Actinomycetes</taxon>
        <taxon>Mycobacteriales</taxon>
        <taxon>Dietziaceae</taxon>
        <taxon>Dietzia</taxon>
    </lineage>
</organism>
<dbReference type="PROSITE" id="PS51257">
    <property type="entry name" value="PROKAR_LIPOPROTEIN"/>
    <property type="match status" value="1"/>
</dbReference>
<feature type="signal peptide" evidence="2">
    <location>
        <begin position="1"/>
        <end position="23"/>
    </location>
</feature>
<feature type="compositionally biased region" description="Low complexity" evidence="1">
    <location>
        <begin position="34"/>
        <end position="53"/>
    </location>
</feature>
<dbReference type="EMBL" id="JBHMDY010000006">
    <property type="protein sequence ID" value="MFB9260411.1"/>
    <property type="molecule type" value="Genomic_DNA"/>
</dbReference>
<dbReference type="InterPro" id="IPR019719">
    <property type="entry name" value="DUF2599"/>
</dbReference>
<proteinExistence type="predicted"/>
<protein>
    <submittedName>
        <fullName evidence="3">DUF2599 domain-containing protein</fullName>
    </submittedName>
</protein>